<proteinExistence type="predicted"/>
<evidence type="ECO:0000259" key="2">
    <source>
        <dbReference type="Pfam" id="PF01979"/>
    </source>
</evidence>
<dbReference type="GO" id="GO:0016810">
    <property type="term" value="F:hydrolase activity, acting on carbon-nitrogen (but not peptide) bonds"/>
    <property type="evidence" value="ECO:0007669"/>
    <property type="project" value="InterPro"/>
</dbReference>
<dbReference type="AlphaFoldDB" id="W0RJC1"/>
<dbReference type="Gene3D" id="2.30.40.10">
    <property type="entry name" value="Urease, subunit C, domain 1"/>
    <property type="match status" value="1"/>
</dbReference>
<dbReference type="InterPro" id="IPR051781">
    <property type="entry name" value="Metallo-dep_Hydrolase"/>
</dbReference>
<dbReference type="HOGENOM" id="CLU_046987_1_0_0"/>
<protein>
    <submittedName>
        <fullName evidence="3">Amidohydrolase</fullName>
    </submittedName>
</protein>
<dbReference type="SUPFAM" id="SSF51556">
    <property type="entry name" value="Metallo-dependent hydrolases"/>
    <property type="match status" value="1"/>
</dbReference>
<dbReference type="PANTHER" id="PTHR43135:SF3">
    <property type="entry name" value="ALPHA-D-RIBOSE 1-METHYLPHOSPHONATE 5-TRIPHOSPHATE DIPHOSPHATASE"/>
    <property type="match status" value="1"/>
</dbReference>
<dbReference type="PANTHER" id="PTHR43135">
    <property type="entry name" value="ALPHA-D-RIBOSE 1-METHYLPHOSPHONATE 5-TRIPHOSPHATE DIPHOSPHATASE"/>
    <property type="match status" value="1"/>
</dbReference>
<dbReference type="STRING" id="861299.J421_3334"/>
<dbReference type="PATRIC" id="fig|861299.3.peg.3386"/>
<dbReference type="Gene3D" id="3.20.20.140">
    <property type="entry name" value="Metal-dependent hydrolases"/>
    <property type="match status" value="1"/>
</dbReference>
<dbReference type="OrthoDB" id="9802793at2"/>
<keyword evidence="3" id="KW-0378">Hydrolase</keyword>
<dbReference type="SUPFAM" id="SSF51338">
    <property type="entry name" value="Composite domain of metallo-dependent hydrolases"/>
    <property type="match status" value="1"/>
</dbReference>
<dbReference type="eggNOG" id="COG1228">
    <property type="taxonomic scope" value="Bacteria"/>
</dbReference>
<feature type="chain" id="PRO_5004794276" evidence="1">
    <location>
        <begin position="26"/>
        <end position="430"/>
    </location>
</feature>
<sequence>MPNATRRTSRAIALATLLAASPLGAQTVAITGATIHPVSGPRIENGTIVITNGKIAAVGANVAVPAGAQRIDAAGKVVTPGLINSGTQLGLVDIGANGDTRDVNARGRDQIAAAFTIWEGLNPANVLIPPARADGITSVVVAPGNGLIAGQAAFVDLVGTTVTEMVRKAPVGMVAQVGSAAGAGVGARGELLLKLRELLGDARDYRRRRAQFESNQTRTYLASRADLEALQPVLAGTEPLIVQADRASDIQAVLRLGREFGLRLVIAGGAEAWEVAQDLAAAKVPVLTGAMNNIPDSFASLGQRQENAGLLAKAGVNVALVGNAGGGDEELFNVRNVRYEAGNAVSYGMAWEQALRAVTLTPAEIFGVADRVGALKAGMDANLVVWSGDPFEFATRAEHVFIRGVEHSEPTRQDLLIQRYRTVPPSYYRP</sequence>
<evidence type="ECO:0000313" key="4">
    <source>
        <dbReference type="Proteomes" id="UP000019151"/>
    </source>
</evidence>
<feature type="signal peptide" evidence="1">
    <location>
        <begin position="1"/>
        <end position="25"/>
    </location>
</feature>
<gene>
    <name evidence="3" type="ORF">J421_3334</name>
</gene>
<dbReference type="InterPro" id="IPR011059">
    <property type="entry name" value="Metal-dep_hydrolase_composite"/>
</dbReference>
<dbReference type="EMBL" id="CP007128">
    <property type="protein sequence ID" value="AHG90871.1"/>
    <property type="molecule type" value="Genomic_DNA"/>
</dbReference>
<reference evidence="3 4" key="1">
    <citation type="journal article" date="2014" name="Genome Announc.">
        <title>Genome Sequence and Methylome of Soil Bacterium Gemmatirosa kalamazoonensis KBS708T, a Member of the Rarely Cultivated Gemmatimonadetes Phylum.</title>
        <authorList>
            <person name="Debruyn J.M."/>
            <person name="Radosevich M."/>
            <person name="Wommack K.E."/>
            <person name="Polson S.W."/>
            <person name="Hauser L.J."/>
            <person name="Fawaz M.N."/>
            <person name="Korlach J."/>
            <person name="Tsai Y.C."/>
        </authorList>
    </citation>
    <scope>NUCLEOTIDE SEQUENCE [LARGE SCALE GENOMIC DNA]</scope>
    <source>
        <strain evidence="3 4">KBS708</strain>
    </source>
</reference>
<keyword evidence="1" id="KW-0732">Signal</keyword>
<dbReference type="RefSeq" id="WP_104022726.1">
    <property type="nucleotide sequence ID" value="NZ_CP007128.1"/>
</dbReference>
<name>W0RJC1_9BACT</name>
<dbReference type="FunCoup" id="W0RJC1">
    <property type="interactions" value="261"/>
</dbReference>
<feature type="domain" description="Amidohydrolase-related" evidence="2">
    <location>
        <begin position="273"/>
        <end position="394"/>
    </location>
</feature>
<organism evidence="3 4">
    <name type="scientific">Gemmatirosa kalamazoonensis</name>
    <dbReference type="NCBI Taxonomy" id="861299"/>
    <lineage>
        <taxon>Bacteria</taxon>
        <taxon>Pseudomonadati</taxon>
        <taxon>Gemmatimonadota</taxon>
        <taxon>Gemmatimonadia</taxon>
        <taxon>Gemmatimonadales</taxon>
        <taxon>Gemmatimonadaceae</taxon>
        <taxon>Gemmatirosa</taxon>
    </lineage>
</organism>
<accession>W0RJC1</accession>
<dbReference type="Pfam" id="PF01979">
    <property type="entry name" value="Amidohydro_1"/>
    <property type="match status" value="1"/>
</dbReference>
<dbReference type="Proteomes" id="UP000019151">
    <property type="component" value="Chromosome"/>
</dbReference>
<keyword evidence="4" id="KW-1185">Reference proteome</keyword>
<evidence type="ECO:0000313" key="3">
    <source>
        <dbReference type="EMBL" id="AHG90871.1"/>
    </source>
</evidence>
<dbReference type="KEGG" id="gba:J421_3334"/>
<dbReference type="InterPro" id="IPR006680">
    <property type="entry name" value="Amidohydro-rel"/>
</dbReference>
<dbReference type="InterPro" id="IPR032466">
    <property type="entry name" value="Metal_Hydrolase"/>
</dbReference>
<evidence type="ECO:0000256" key="1">
    <source>
        <dbReference type="SAM" id="SignalP"/>
    </source>
</evidence>
<dbReference type="InParanoid" id="W0RJC1"/>